<feature type="transmembrane region" description="Helical" evidence="2">
    <location>
        <begin position="198"/>
        <end position="219"/>
    </location>
</feature>
<dbReference type="InterPro" id="IPR028000">
    <property type="entry name" value="Pma1"/>
</dbReference>
<organism evidence="3 4">
    <name type="scientific">Aspergillus nanangensis</name>
    <dbReference type="NCBI Taxonomy" id="2582783"/>
    <lineage>
        <taxon>Eukaryota</taxon>
        <taxon>Fungi</taxon>
        <taxon>Dikarya</taxon>
        <taxon>Ascomycota</taxon>
        <taxon>Pezizomycotina</taxon>
        <taxon>Eurotiomycetes</taxon>
        <taxon>Eurotiomycetidae</taxon>
        <taxon>Eurotiales</taxon>
        <taxon>Aspergillaceae</taxon>
        <taxon>Aspergillus</taxon>
        <taxon>Aspergillus subgen. Circumdati</taxon>
    </lineage>
</organism>
<reference evidence="3" key="2">
    <citation type="submission" date="2020-02" db="EMBL/GenBank/DDBJ databases">
        <authorList>
            <person name="Gilchrist C.L.M."/>
            <person name="Chooi Y.-H."/>
        </authorList>
    </citation>
    <scope>NUCLEOTIDE SEQUENCE</scope>
    <source>
        <strain evidence="3">MST-FP2251</strain>
    </source>
</reference>
<dbReference type="Proteomes" id="UP001194746">
    <property type="component" value="Unassembled WGS sequence"/>
</dbReference>
<evidence type="ECO:0000313" key="4">
    <source>
        <dbReference type="Proteomes" id="UP001194746"/>
    </source>
</evidence>
<accession>A0AAD4CQW3</accession>
<dbReference type="AlphaFoldDB" id="A0AAD4CQW3"/>
<comment type="caution">
    <text evidence="3">The sequence shown here is derived from an EMBL/GenBank/DDBJ whole genome shotgun (WGS) entry which is preliminary data.</text>
</comment>
<dbReference type="Pfam" id="PF14610">
    <property type="entry name" value="Psg1"/>
    <property type="match status" value="1"/>
</dbReference>
<dbReference type="EMBL" id="VCAU01000029">
    <property type="protein sequence ID" value="KAF9890163.1"/>
    <property type="molecule type" value="Genomic_DNA"/>
</dbReference>
<keyword evidence="2" id="KW-0472">Membrane</keyword>
<keyword evidence="2" id="KW-0812">Transmembrane</keyword>
<evidence type="ECO:0000256" key="2">
    <source>
        <dbReference type="SAM" id="Phobius"/>
    </source>
</evidence>
<keyword evidence="2" id="KW-1133">Transmembrane helix</keyword>
<keyword evidence="4" id="KW-1185">Reference proteome</keyword>
<feature type="region of interest" description="Disordered" evidence="1">
    <location>
        <begin position="256"/>
        <end position="281"/>
    </location>
</feature>
<evidence type="ECO:0000313" key="3">
    <source>
        <dbReference type="EMBL" id="KAF9890163.1"/>
    </source>
</evidence>
<gene>
    <name evidence="3" type="ORF">FE257_006324</name>
</gene>
<name>A0AAD4CQW3_ASPNN</name>
<proteinExistence type="predicted"/>
<sequence length="304" mass="33873">MRPIHFQPSLVVVFAITAILGYSRSMVLRKETGVIFSVKPRGDKLLLDPNDAGVAYNDSSSPGEFPMCTDLDTLFPPFCLPQHETDVVVGATYYVTWNADFYPLNATIIIEIRYSHSTQGDSAFSSPKTDNSYGYISLHMEDEWLQEKPENALTLYIIEFEPTSGHRASARQGPTITLHSKTADHYKPPPAVPVNKTALYIGLPVGLGVCILVVAGLYFGMRDRRRIGLGNVMGNRRTGYGIGKSKHQLLLGSETELESPGNSLDVERYSEDYDSGQSEMYSELERTASYAFKRDPSKLKSWQK</sequence>
<protein>
    <submittedName>
        <fullName evidence="3">Uncharacterized protein</fullName>
    </submittedName>
</protein>
<reference evidence="3" key="1">
    <citation type="journal article" date="2019" name="Beilstein J. Org. Chem.">
        <title>Nanangenines: drimane sesquiterpenoids as the dominant metabolite cohort of a novel Australian fungus, Aspergillus nanangensis.</title>
        <authorList>
            <person name="Lacey H.J."/>
            <person name="Gilchrist C.L.M."/>
            <person name="Crombie A."/>
            <person name="Kalaitzis J.A."/>
            <person name="Vuong D."/>
            <person name="Rutledge P.J."/>
            <person name="Turner P."/>
            <person name="Pitt J.I."/>
            <person name="Lacey E."/>
            <person name="Chooi Y.H."/>
            <person name="Piggott A.M."/>
        </authorList>
    </citation>
    <scope>NUCLEOTIDE SEQUENCE</scope>
    <source>
        <strain evidence="3">MST-FP2251</strain>
    </source>
</reference>
<evidence type="ECO:0000256" key="1">
    <source>
        <dbReference type="SAM" id="MobiDB-lite"/>
    </source>
</evidence>